<accession>A0A6S6SMP2</accession>
<reference evidence="2" key="1">
    <citation type="submission" date="2020-01" db="EMBL/GenBank/DDBJ databases">
        <authorList>
            <person name="Meier V. D."/>
            <person name="Meier V D."/>
        </authorList>
    </citation>
    <scope>NUCLEOTIDE SEQUENCE</scope>
    <source>
        <strain evidence="2">HLG_WM_MAG_05</strain>
    </source>
</reference>
<keyword evidence="1" id="KW-0732">Signal</keyword>
<evidence type="ECO:0000313" key="2">
    <source>
        <dbReference type="EMBL" id="CAA6806011.1"/>
    </source>
</evidence>
<feature type="signal peptide" evidence="1">
    <location>
        <begin position="1"/>
        <end position="19"/>
    </location>
</feature>
<dbReference type="PROSITE" id="PS51257">
    <property type="entry name" value="PROKAR_LIPOPROTEIN"/>
    <property type="match status" value="1"/>
</dbReference>
<organism evidence="2">
    <name type="scientific">uncultured Sulfurovum sp</name>
    <dbReference type="NCBI Taxonomy" id="269237"/>
    <lineage>
        <taxon>Bacteria</taxon>
        <taxon>Pseudomonadati</taxon>
        <taxon>Campylobacterota</taxon>
        <taxon>Epsilonproteobacteria</taxon>
        <taxon>Campylobacterales</taxon>
        <taxon>Sulfurovaceae</taxon>
        <taxon>Sulfurovum</taxon>
        <taxon>environmental samples</taxon>
    </lineage>
</organism>
<sequence length="557" mass="62120">MLKIIHALFLLLFITACTGMDPVQENEGVKIMGTITYDRVPVEVDMTGSAKLNYANTYRATGKYLLIKALDKNNQVLSKTSSDHEGKYTLKVPENTAIKIRVYARMFKENVWDLSVVDNTNQKSMYVIEGELYNSGENTNVRDLHAASGWDGQSYAQPRDAAPFAILDSINTVMQKVILASPDIKFPQLLINWSVNNVSLAGDTALGQIATSSYTSDDGNMWILGDANSDTDEYDDHIIIHEWAHFFEDKFSRSDSIGGGHSSGDALDIRVAFGEGFGNAMSAIATDNPIYFDTSGFNQASGWFMNIETAPKENPGWFSEASIQRILYDLYDQNNEDSDQANLGFKPIFNAMVGKERNAKAFTSIFTFINALKSENPSSSDNIDQVVSSERINTIHDPYGDYRSNTANGTFTTPLYRTLEVGKWITQCNNNLYGVYNKLGNRTYIKIKIPTEGIYTFAAKPYGSAYGDPDIVLYETTYPFDIKGMSPLEGESSDALVMNLNAQDYILEVYDNSYNNSCFVINLDQGNTAPQIGSVTKSLNKPIFNNHRRPERRPQSK</sequence>
<dbReference type="AlphaFoldDB" id="A0A6S6SMP2"/>
<name>A0A6S6SMP2_9BACT</name>
<feature type="chain" id="PRO_5027922607" description="Lipoprotein" evidence="1">
    <location>
        <begin position="20"/>
        <end position="557"/>
    </location>
</feature>
<dbReference type="EMBL" id="CACVAU010000019">
    <property type="protein sequence ID" value="CAA6806011.1"/>
    <property type="molecule type" value="Genomic_DNA"/>
</dbReference>
<evidence type="ECO:0008006" key="3">
    <source>
        <dbReference type="Google" id="ProtNLM"/>
    </source>
</evidence>
<proteinExistence type="predicted"/>
<protein>
    <recommendedName>
        <fullName evidence="3">Lipoprotein</fullName>
    </recommendedName>
</protein>
<gene>
    <name evidence="2" type="ORF">HELGO_WM12503</name>
</gene>
<evidence type="ECO:0000256" key="1">
    <source>
        <dbReference type="SAM" id="SignalP"/>
    </source>
</evidence>